<evidence type="ECO:0000256" key="3">
    <source>
        <dbReference type="ARBA" id="ARBA00006171"/>
    </source>
</evidence>
<dbReference type="InterPro" id="IPR050155">
    <property type="entry name" value="HAD-like_hydrolase_sf"/>
</dbReference>
<comment type="pathway">
    <text evidence="2">Organic acid metabolism; glycolate biosynthesis; glycolate from 2-phosphoglycolate: step 1/1.</text>
</comment>
<dbReference type="GO" id="GO:0008967">
    <property type="term" value="F:phosphoglycolate phosphatase activity"/>
    <property type="evidence" value="ECO:0007669"/>
    <property type="project" value="UniProtKB-EC"/>
</dbReference>
<evidence type="ECO:0000313" key="6">
    <source>
        <dbReference type="Proteomes" id="UP000235584"/>
    </source>
</evidence>
<dbReference type="EMBL" id="CP025704">
    <property type="protein sequence ID" value="AUN96882.1"/>
    <property type="molecule type" value="Genomic_DNA"/>
</dbReference>
<dbReference type="EC" id="3.1.3.18" evidence="4"/>
<dbReference type="RefSeq" id="WP_102242177.1">
    <property type="nucleotide sequence ID" value="NZ_CP025704.1"/>
</dbReference>
<dbReference type="AlphaFoldDB" id="A0A2K9NN16"/>
<dbReference type="SFLD" id="SFLDG01135">
    <property type="entry name" value="C1.5.6:_HAD__Beta-PGM__Phospha"/>
    <property type="match status" value="1"/>
</dbReference>
<dbReference type="SFLD" id="SFLDS00003">
    <property type="entry name" value="Haloacid_Dehalogenase"/>
    <property type="match status" value="1"/>
</dbReference>
<dbReference type="SUPFAM" id="SSF56784">
    <property type="entry name" value="HAD-like"/>
    <property type="match status" value="1"/>
</dbReference>
<evidence type="ECO:0000313" key="5">
    <source>
        <dbReference type="EMBL" id="AUN96882.1"/>
    </source>
</evidence>
<proteinExistence type="inferred from homology"/>
<comment type="similarity">
    <text evidence="3">Belongs to the HAD-like hydrolase superfamily. CbbY/CbbZ/Gph/YieH family.</text>
</comment>
<evidence type="ECO:0000256" key="1">
    <source>
        <dbReference type="ARBA" id="ARBA00000830"/>
    </source>
</evidence>
<gene>
    <name evidence="5" type="ORF">C0V70_01925</name>
</gene>
<dbReference type="OrthoDB" id="5291317at2"/>
<dbReference type="Gene3D" id="1.10.150.240">
    <property type="entry name" value="Putative phosphatase, domain 2"/>
    <property type="match status" value="1"/>
</dbReference>
<dbReference type="PANTHER" id="PTHR43434:SF1">
    <property type="entry name" value="PHOSPHOGLYCOLATE PHOSPHATASE"/>
    <property type="match status" value="1"/>
</dbReference>
<organism evidence="5 6">
    <name type="scientific">Bacteriovorax stolpii</name>
    <name type="common">Bdellovibrio stolpii</name>
    <dbReference type="NCBI Taxonomy" id="960"/>
    <lineage>
        <taxon>Bacteria</taxon>
        <taxon>Pseudomonadati</taxon>
        <taxon>Bdellovibrionota</taxon>
        <taxon>Bacteriovoracia</taxon>
        <taxon>Bacteriovoracales</taxon>
        <taxon>Bacteriovoracaceae</taxon>
        <taxon>Bacteriovorax</taxon>
    </lineage>
</organism>
<dbReference type="Proteomes" id="UP000235584">
    <property type="component" value="Chromosome"/>
</dbReference>
<dbReference type="InterPro" id="IPR006439">
    <property type="entry name" value="HAD-SF_hydro_IA"/>
</dbReference>
<dbReference type="NCBIfam" id="TIGR01549">
    <property type="entry name" value="HAD-SF-IA-v1"/>
    <property type="match status" value="1"/>
</dbReference>
<dbReference type="SFLD" id="SFLDG01129">
    <property type="entry name" value="C1.5:_HAD__Beta-PGM__Phosphata"/>
    <property type="match status" value="1"/>
</dbReference>
<dbReference type="Gene3D" id="3.40.50.1000">
    <property type="entry name" value="HAD superfamily/HAD-like"/>
    <property type="match status" value="1"/>
</dbReference>
<sequence length="215" mass="24286">MNKTIKLLIFDLDGTLVDSHRDILNAVNKTMEHFNAPPVSASEAKSFIGSGIFNFIIQRLSEEGIGDFDRASEVYRKNYAKCMLENTSVYEGVFEMLDRFSDYKKVVLTNKSNEFVGTILEELGLSNYFLNFYGKETFEKHKPDPLPIFKISSEFNVSTEDILIIGDSEADILAGKNANIQTVGVSYGYGNPFRLKEIQADYIIDHPNELVTILN</sequence>
<reference evidence="5 6" key="1">
    <citation type="submission" date="2018-01" db="EMBL/GenBank/DDBJ databases">
        <title>Complete genome sequence of Bacteriovorax stolpii DSM12778.</title>
        <authorList>
            <person name="Tang B."/>
            <person name="Chang J."/>
        </authorList>
    </citation>
    <scope>NUCLEOTIDE SEQUENCE [LARGE SCALE GENOMIC DNA]</scope>
    <source>
        <strain evidence="5 6">DSM 12778</strain>
    </source>
</reference>
<dbReference type="FunFam" id="3.40.50.1000:FF:000022">
    <property type="entry name" value="Phosphoglycolate phosphatase"/>
    <property type="match status" value="1"/>
</dbReference>
<comment type="catalytic activity">
    <reaction evidence="1">
        <text>2-phosphoglycolate + H2O = glycolate + phosphate</text>
        <dbReference type="Rhea" id="RHEA:14369"/>
        <dbReference type="ChEBI" id="CHEBI:15377"/>
        <dbReference type="ChEBI" id="CHEBI:29805"/>
        <dbReference type="ChEBI" id="CHEBI:43474"/>
        <dbReference type="ChEBI" id="CHEBI:58033"/>
        <dbReference type="EC" id="3.1.3.18"/>
    </reaction>
</comment>
<dbReference type="KEGG" id="bsto:C0V70_01925"/>
<dbReference type="InterPro" id="IPR023198">
    <property type="entry name" value="PGP-like_dom2"/>
</dbReference>
<dbReference type="GO" id="GO:0006281">
    <property type="term" value="P:DNA repair"/>
    <property type="evidence" value="ECO:0007669"/>
    <property type="project" value="TreeGrafter"/>
</dbReference>
<dbReference type="InterPro" id="IPR036412">
    <property type="entry name" value="HAD-like_sf"/>
</dbReference>
<name>A0A2K9NN16_BACTC</name>
<keyword evidence="6" id="KW-1185">Reference proteome</keyword>
<accession>A0A2K9NN16</accession>
<dbReference type="PANTHER" id="PTHR43434">
    <property type="entry name" value="PHOSPHOGLYCOLATE PHOSPHATASE"/>
    <property type="match status" value="1"/>
</dbReference>
<evidence type="ECO:0000256" key="2">
    <source>
        <dbReference type="ARBA" id="ARBA00004818"/>
    </source>
</evidence>
<evidence type="ECO:0000256" key="4">
    <source>
        <dbReference type="ARBA" id="ARBA00013078"/>
    </source>
</evidence>
<protein>
    <recommendedName>
        <fullName evidence="4">phosphoglycolate phosphatase</fullName>
        <ecNumber evidence="4">3.1.3.18</ecNumber>
    </recommendedName>
</protein>
<dbReference type="InterPro" id="IPR023214">
    <property type="entry name" value="HAD_sf"/>
</dbReference>
<dbReference type="Pfam" id="PF13419">
    <property type="entry name" value="HAD_2"/>
    <property type="match status" value="1"/>
</dbReference>
<dbReference type="GO" id="GO:0005829">
    <property type="term" value="C:cytosol"/>
    <property type="evidence" value="ECO:0007669"/>
    <property type="project" value="TreeGrafter"/>
</dbReference>
<dbReference type="InterPro" id="IPR041492">
    <property type="entry name" value="HAD_2"/>
</dbReference>